<accession>A0A1J5U2J7</accession>
<evidence type="ECO:0000313" key="1">
    <source>
        <dbReference type="EMBL" id="OIR18534.1"/>
    </source>
</evidence>
<organism evidence="1 2">
    <name type="scientific">Marine Group III euryarchaeote CG-Bathy1</name>
    <dbReference type="NCBI Taxonomy" id="1889001"/>
    <lineage>
        <taxon>Archaea</taxon>
        <taxon>Methanobacteriati</taxon>
        <taxon>Thermoplasmatota</taxon>
        <taxon>Thermoplasmata</taxon>
        <taxon>Candidatus Thermoprofundales</taxon>
    </lineage>
</organism>
<dbReference type="AlphaFoldDB" id="A0A1J5U2J7"/>
<reference evidence="1 2" key="1">
    <citation type="submission" date="2016-08" db="EMBL/GenBank/DDBJ databases">
        <title>New Insights into Marine Group III Euryarchaeota, from dark to light.</title>
        <authorList>
            <person name="Haro-Moreno J.M."/>
            <person name="Rodriguez-Valera F."/>
            <person name="Lopez-Garcia P."/>
            <person name="Moreira D."/>
            <person name="Martin-Cuadrado A.B."/>
        </authorList>
    </citation>
    <scope>NUCLEOTIDE SEQUENCE [LARGE SCALE GENOMIC DNA]</scope>
    <source>
        <strain evidence="1">CG-Bathy1</strain>
    </source>
</reference>
<evidence type="ECO:0000313" key="2">
    <source>
        <dbReference type="Proteomes" id="UP000183815"/>
    </source>
</evidence>
<name>A0A1J5U2J7_9ARCH</name>
<comment type="caution">
    <text evidence="1">The sequence shown here is derived from an EMBL/GenBank/DDBJ whole genome shotgun (WGS) entry which is preliminary data.</text>
</comment>
<protein>
    <submittedName>
        <fullName evidence="1">Uncharacterized protein</fullName>
    </submittedName>
</protein>
<sequence length="130" mass="14862">MVNLDDLNYPSADTTHYNYKEEEIKQGARYEDSTVANIKTRICKGCEEPFNWPFKVGNAMTNNTPDDVQHNVSDGASSGYCSMHCFIQADGIREQETLNRDTESILKIAIKNWFGLKVLFNSPSIFWKKD</sequence>
<proteinExistence type="predicted"/>
<dbReference type="EMBL" id="MIYU01000007">
    <property type="protein sequence ID" value="OIR18534.1"/>
    <property type="molecule type" value="Genomic_DNA"/>
</dbReference>
<dbReference type="Proteomes" id="UP000183815">
    <property type="component" value="Unassembled WGS sequence"/>
</dbReference>
<gene>
    <name evidence="1" type="ORF">BEU04_04515</name>
</gene>